<dbReference type="InterPro" id="IPR050210">
    <property type="entry name" value="tRNA_Adenine-N(6)_MTase"/>
</dbReference>
<accession>A0A7M1LFE5</accession>
<dbReference type="GO" id="GO:0003676">
    <property type="term" value="F:nucleic acid binding"/>
    <property type="evidence" value="ECO:0007669"/>
    <property type="project" value="InterPro"/>
</dbReference>
<dbReference type="Proteomes" id="UP000594749">
    <property type="component" value="Chromosome"/>
</dbReference>
<evidence type="ECO:0000259" key="3">
    <source>
        <dbReference type="Pfam" id="PF05175"/>
    </source>
</evidence>
<evidence type="ECO:0000313" key="5">
    <source>
        <dbReference type="Proteomes" id="UP000594749"/>
    </source>
</evidence>
<dbReference type="PROSITE" id="PS00092">
    <property type="entry name" value="N6_MTASE"/>
    <property type="match status" value="1"/>
</dbReference>
<dbReference type="Pfam" id="PF05175">
    <property type="entry name" value="MTS"/>
    <property type="match status" value="1"/>
</dbReference>
<dbReference type="GO" id="GO:0032259">
    <property type="term" value="P:methylation"/>
    <property type="evidence" value="ECO:0007669"/>
    <property type="project" value="UniProtKB-KW"/>
</dbReference>
<dbReference type="PANTHER" id="PTHR47739">
    <property type="entry name" value="TRNA1(VAL) (ADENINE(37)-N6)-METHYLTRANSFERASE"/>
    <property type="match status" value="1"/>
</dbReference>
<dbReference type="GO" id="GO:0008757">
    <property type="term" value="F:S-adenosylmethionine-dependent methyltransferase activity"/>
    <property type="evidence" value="ECO:0007669"/>
    <property type="project" value="UniProtKB-ARBA"/>
</dbReference>
<keyword evidence="4" id="KW-0808">Transferase</keyword>
<dbReference type="OrthoDB" id="5354196at2"/>
<dbReference type="EMBL" id="CP063078">
    <property type="protein sequence ID" value="QOQ87322.1"/>
    <property type="molecule type" value="Genomic_DNA"/>
</dbReference>
<reference evidence="4 5" key="1">
    <citation type="submission" date="2020-10" db="EMBL/GenBank/DDBJ databases">
        <title>Campylobacter and Helicobacter PacBio genomes.</title>
        <authorList>
            <person name="Lane C."/>
        </authorList>
    </citation>
    <scope>NUCLEOTIDE SEQUENCE [LARGE SCALE GENOMIC DNA]</scope>
    <source>
        <strain evidence="4 5">2016D-0077</strain>
    </source>
</reference>
<feature type="domain" description="Methyltransferase small" evidence="3">
    <location>
        <begin position="24"/>
        <end position="153"/>
    </location>
</feature>
<keyword evidence="2" id="KW-0949">S-adenosyl-L-methionine</keyword>
<organism evidence="4 5">
    <name type="scientific">Campylobacter corcagiensis</name>
    <dbReference type="NCBI Taxonomy" id="1448857"/>
    <lineage>
        <taxon>Bacteria</taxon>
        <taxon>Pseudomonadati</taxon>
        <taxon>Campylobacterota</taxon>
        <taxon>Epsilonproteobacteria</taxon>
        <taxon>Campylobacterales</taxon>
        <taxon>Campylobacteraceae</taxon>
        <taxon>Campylobacter</taxon>
    </lineage>
</organism>
<dbReference type="AlphaFoldDB" id="A0A7M1LFE5"/>
<protein>
    <submittedName>
        <fullName evidence="4">Methyltransferase</fullName>
    </submittedName>
</protein>
<evidence type="ECO:0000313" key="4">
    <source>
        <dbReference type="EMBL" id="QOQ87322.1"/>
    </source>
</evidence>
<dbReference type="RefSeq" id="WP_025803892.1">
    <property type="nucleotide sequence ID" value="NZ_CP053842.1"/>
</dbReference>
<proteinExistence type="predicted"/>
<evidence type="ECO:0000256" key="2">
    <source>
        <dbReference type="ARBA" id="ARBA00022691"/>
    </source>
</evidence>
<dbReference type="InterPro" id="IPR002052">
    <property type="entry name" value="DNA_methylase_N6_adenine_CS"/>
</dbReference>
<dbReference type="CDD" id="cd02440">
    <property type="entry name" value="AdoMet_MTases"/>
    <property type="match status" value="1"/>
</dbReference>
<keyword evidence="5" id="KW-1185">Reference proteome</keyword>
<sequence length="232" mass="26406">MILYQLKDGYRYNSDTLMLYDFALSLNLKGEILEIGTGCGVLGLLLKRDLKDANLTLMDIQKENIMLCKENSQMNGIECEILEGDFNSFKSDKRFDTIISNPPYYHDGVIKSQNSHLSISRYSKNLSLESLIINSNAHLKPNGNLVLCYDAKQLMDIIVLFHMCKLRLTRLKFIHPKVGKSAKVALIEAKKNSRSLCEIEPAFYLSDENGYTKQASEIFKSANLQSMDFKEI</sequence>
<dbReference type="GO" id="GO:0008170">
    <property type="term" value="F:N-methyltransferase activity"/>
    <property type="evidence" value="ECO:0007669"/>
    <property type="project" value="UniProtKB-ARBA"/>
</dbReference>
<dbReference type="Gene3D" id="3.40.50.150">
    <property type="entry name" value="Vaccinia Virus protein VP39"/>
    <property type="match status" value="1"/>
</dbReference>
<name>A0A7M1LFE5_9BACT</name>
<dbReference type="PANTHER" id="PTHR47739:SF1">
    <property type="entry name" value="TRNA1(VAL) (ADENINE(37)-N6)-METHYLTRANSFERASE"/>
    <property type="match status" value="1"/>
</dbReference>
<gene>
    <name evidence="4" type="ORF">IMC76_00410</name>
</gene>
<dbReference type="InterPro" id="IPR029063">
    <property type="entry name" value="SAM-dependent_MTases_sf"/>
</dbReference>
<dbReference type="SUPFAM" id="SSF53335">
    <property type="entry name" value="S-adenosyl-L-methionine-dependent methyltransferases"/>
    <property type="match status" value="1"/>
</dbReference>
<keyword evidence="1 4" id="KW-0489">Methyltransferase</keyword>
<evidence type="ECO:0000256" key="1">
    <source>
        <dbReference type="ARBA" id="ARBA00022603"/>
    </source>
</evidence>
<dbReference type="InterPro" id="IPR007848">
    <property type="entry name" value="Small_mtfrase_dom"/>
</dbReference>